<organism evidence="8 9">
    <name type="scientific">Glaciimonas immobilis</name>
    <dbReference type="NCBI Taxonomy" id="728004"/>
    <lineage>
        <taxon>Bacteria</taxon>
        <taxon>Pseudomonadati</taxon>
        <taxon>Pseudomonadota</taxon>
        <taxon>Betaproteobacteria</taxon>
        <taxon>Burkholderiales</taxon>
        <taxon>Oxalobacteraceae</taxon>
        <taxon>Glaciimonas</taxon>
    </lineage>
</organism>
<evidence type="ECO:0000259" key="7">
    <source>
        <dbReference type="SMART" id="SM00833"/>
    </source>
</evidence>
<dbReference type="SUPFAM" id="SSF90002">
    <property type="entry name" value="Hypothetical protein YjiA, C-terminal domain"/>
    <property type="match status" value="1"/>
</dbReference>
<comment type="similarity">
    <text evidence="4">Belongs to the SIMIBI class G3E GTPase family. ZNG1 subfamily.</text>
</comment>
<dbReference type="InterPro" id="IPR027417">
    <property type="entry name" value="P-loop_NTPase"/>
</dbReference>
<dbReference type="Gene3D" id="3.40.50.300">
    <property type="entry name" value="P-loop containing nucleotide triphosphate hydrolases"/>
    <property type="match status" value="1"/>
</dbReference>
<sequence length="337" mass="36191">MTPTALSHLDRLSAAPDRRKPIDLVVIGGYLGAGKTTLLNAVLSARTGKTIAVLVNDFGSINVDGALIRSKTDDVILLENGCICCSIGDSLTEALINISARETRPDILLIEASGVSDPARIAQIGLLDKAFRLCAIAVLIDAEHIHNTLRDPYVGDISRRQIMGASVLIMTKVDLISEQKKAVVHRQISLITRAIPIVDAKKGKIALALLFDSSIDAVIGSGCDGKSASVMHKNTAHGVEIRSFNFKFDCRFEKKKLKEILSTFSGKILRAKGIVWLTHDKSPYELNMVGLRIMLIPFAGLADQFSLIVFIGLTSAEDEAQLIGALQKAAGTLQAPG</sequence>
<dbReference type="Pfam" id="PF02492">
    <property type="entry name" value="cobW"/>
    <property type="match status" value="1"/>
</dbReference>
<dbReference type="InterPro" id="IPR051316">
    <property type="entry name" value="Zinc-reg_GTPase_activator"/>
</dbReference>
<dbReference type="InterPro" id="IPR011629">
    <property type="entry name" value="CobW-like_C"/>
</dbReference>
<dbReference type="InterPro" id="IPR036627">
    <property type="entry name" value="CobW-likC_sf"/>
</dbReference>
<dbReference type="AlphaFoldDB" id="A0A840RNV6"/>
<comment type="catalytic activity">
    <reaction evidence="6">
        <text>GTP + H2O = GDP + phosphate + H(+)</text>
        <dbReference type="Rhea" id="RHEA:19669"/>
        <dbReference type="ChEBI" id="CHEBI:15377"/>
        <dbReference type="ChEBI" id="CHEBI:15378"/>
        <dbReference type="ChEBI" id="CHEBI:37565"/>
        <dbReference type="ChEBI" id="CHEBI:43474"/>
        <dbReference type="ChEBI" id="CHEBI:58189"/>
    </reaction>
    <physiologicalReaction direction="left-to-right" evidence="6">
        <dbReference type="Rhea" id="RHEA:19670"/>
    </physiologicalReaction>
</comment>
<evidence type="ECO:0000256" key="4">
    <source>
        <dbReference type="ARBA" id="ARBA00034320"/>
    </source>
</evidence>
<dbReference type="PANTHER" id="PTHR13748">
    <property type="entry name" value="COBW-RELATED"/>
    <property type="match status" value="1"/>
</dbReference>
<proteinExistence type="inferred from homology"/>
<dbReference type="Proteomes" id="UP000571084">
    <property type="component" value="Unassembled WGS sequence"/>
</dbReference>
<dbReference type="Gene3D" id="3.30.1220.10">
    <property type="entry name" value="CobW-like, C-terminal domain"/>
    <property type="match status" value="1"/>
</dbReference>
<protein>
    <submittedName>
        <fullName evidence="8">G3E family GTPase</fullName>
    </submittedName>
</protein>
<evidence type="ECO:0000256" key="6">
    <source>
        <dbReference type="ARBA" id="ARBA00049117"/>
    </source>
</evidence>
<dbReference type="Pfam" id="PF07683">
    <property type="entry name" value="CobW_C"/>
    <property type="match status" value="1"/>
</dbReference>
<evidence type="ECO:0000313" key="8">
    <source>
        <dbReference type="EMBL" id="MBB5198321.1"/>
    </source>
</evidence>
<dbReference type="RefSeq" id="WP_168052234.1">
    <property type="nucleotide sequence ID" value="NZ_JAAOZT010000002.1"/>
</dbReference>
<evidence type="ECO:0000256" key="1">
    <source>
        <dbReference type="ARBA" id="ARBA00022741"/>
    </source>
</evidence>
<keyword evidence="1" id="KW-0547">Nucleotide-binding</keyword>
<evidence type="ECO:0000313" key="9">
    <source>
        <dbReference type="Proteomes" id="UP000571084"/>
    </source>
</evidence>
<name>A0A840RNV6_9BURK</name>
<feature type="domain" description="CobW C-terminal" evidence="7">
    <location>
        <begin position="241"/>
        <end position="330"/>
    </location>
</feature>
<dbReference type="SUPFAM" id="SSF52540">
    <property type="entry name" value="P-loop containing nucleoside triphosphate hydrolases"/>
    <property type="match status" value="1"/>
</dbReference>
<evidence type="ECO:0000256" key="2">
    <source>
        <dbReference type="ARBA" id="ARBA00022801"/>
    </source>
</evidence>
<evidence type="ECO:0000256" key="3">
    <source>
        <dbReference type="ARBA" id="ARBA00023186"/>
    </source>
</evidence>
<gene>
    <name evidence="8" type="ORF">HNR39_000131</name>
</gene>
<accession>A0A840RNV6</accession>
<dbReference type="EMBL" id="JACHHQ010000001">
    <property type="protein sequence ID" value="MBB5198321.1"/>
    <property type="molecule type" value="Genomic_DNA"/>
</dbReference>
<keyword evidence="2" id="KW-0378">Hydrolase</keyword>
<reference evidence="8 9" key="1">
    <citation type="submission" date="2020-08" db="EMBL/GenBank/DDBJ databases">
        <title>Genomic Encyclopedia of Type Strains, Phase IV (KMG-IV): sequencing the most valuable type-strain genomes for metagenomic binning, comparative biology and taxonomic classification.</title>
        <authorList>
            <person name="Goeker M."/>
        </authorList>
    </citation>
    <scope>NUCLEOTIDE SEQUENCE [LARGE SCALE GENOMIC DNA]</scope>
    <source>
        <strain evidence="8 9">DSM 23240</strain>
    </source>
</reference>
<comment type="caution">
    <text evidence="8">The sequence shown here is derived from an EMBL/GenBank/DDBJ whole genome shotgun (WGS) entry which is preliminary data.</text>
</comment>
<evidence type="ECO:0000256" key="5">
    <source>
        <dbReference type="ARBA" id="ARBA00045658"/>
    </source>
</evidence>
<dbReference type="GO" id="GO:0000166">
    <property type="term" value="F:nucleotide binding"/>
    <property type="evidence" value="ECO:0007669"/>
    <property type="project" value="UniProtKB-KW"/>
</dbReference>
<keyword evidence="3" id="KW-0143">Chaperone</keyword>
<keyword evidence="9" id="KW-1185">Reference proteome</keyword>
<dbReference type="InterPro" id="IPR003495">
    <property type="entry name" value="CobW/HypB/UreG_nucleotide-bd"/>
</dbReference>
<dbReference type="CDD" id="cd03112">
    <property type="entry name" value="CobW-like"/>
    <property type="match status" value="1"/>
</dbReference>
<dbReference type="SMART" id="SM00833">
    <property type="entry name" value="CobW_C"/>
    <property type="match status" value="1"/>
</dbReference>
<dbReference type="GO" id="GO:0016787">
    <property type="term" value="F:hydrolase activity"/>
    <property type="evidence" value="ECO:0007669"/>
    <property type="project" value="UniProtKB-KW"/>
</dbReference>
<comment type="function">
    <text evidence="5">Zinc chaperone that directly transfers zinc cofactor to target proteins, thereby activating them. Zinc is transferred from the CXCC motif in the GTPase domain to the zinc binding site in target proteins in a process requiring GTP hydrolysis.</text>
</comment>